<dbReference type="Pfam" id="PF20208">
    <property type="entry name" value="ARPP-1"/>
    <property type="match status" value="1"/>
</dbReference>
<comment type="caution">
    <text evidence="3">The sequence shown here is derived from an EMBL/GenBank/DDBJ whole genome shotgun (WGS) entry which is preliminary data.</text>
</comment>
<evidence type="ECO:0000313" key="3">
    <source>
        <dbReference type="EMBL" id="GAH38024.1"/>
    </source>
</evidence>
<dbReference type="InterPro" id="IPR046699">
    <property type="entry name" value="ARPP-1"/>
</dbReference>
<proteinExistence type="predicted"/>
<protein>
    <recommendedName>
        <fullName evidence="2">ARG and Rhodanese-Phosphatase-superfamily-associated domain-containing protein</fullName>
    </recommendedName>
</protein>
<evidence type="ECO:0000256" key="1">
    <source>
        <dbReference type="SAM" id="MobiDB-lite"/>
    </source>
</evidence>
<organism evidence="3">
    <name type="scientific">marine sediment metagenome</name>
    <dbReference type="NCBI Taxonomy" id="412755"/>
    <lineage>
        <taxon>unclassified sequences</taxon>
        <taxon>metagenomes</taxon>
        <taxon>ecological metagenomes</taxon>
    </lineage>
</organism>
<dbReference type="EMBL" id="BARU01012179">
    <property type="protein sequence ID" value="GAH38024.1"/>
    <property type="molecule type" value="Genomic_DNA"/>
</dbReference>
<evidence type="ECO:0000259" key="2">
    <source>
        <dbReference type="Pfam" id="PF20208"/>
    </source>
</evidence>
<accession>X1G8Y9</accession>
<dbReference type="AlphaFoldDB" id="X1G8Y9"/>
<sequence length="91" mass="10684">MDALLEKGKEKGSSKKPMEEAKRFLQEIKDCKEKKYPSTGQGWDYRFEGKDKVGSALVYRQGIIHMAFFKISEEERAGQMSGYKRRRVYRI</sequence>
<reference evidence="3" key="1">
    <citation type="journal article" date="2014" name="Front. Microbiol.">
        <title>High frequency of phylogenetically diverse reductive dehalogenase-homologous genes in deep subseafloor sedimentary metagenomes.</title>
        <authorList>
            <person name="Kawai M."/>
            <person name="Futagami T."/>
            <person name="Toyoda A."/>
            <person name="Takaki Y."/>
            <person name="Nishi S."/>
            <person name="Hori S."/>
            <person name="Arai W."/>
            <person name="Tsubouchi T."/>
            <person name="Morono Y."/>
            <person name="Uchiyama I."/>
            <person name="Ito T."/>
            <person name="Fujiyama A."/>
            <person name="Inagaki F."/>
            <person name="Takami H."/>
        </authorList>
    </citation>
    <scope>NUCLEOTIDE SEQUENCE</scope>
    <source>
        <strain evidence="3">Expedition CK06-06</strain>
    </source>
</reference>
<name>X1G8Y9_9ZZZZ</name>
<gene>
    <name evidence="3" type="ORF">S03H2_22575</name>
</gene>
<feature type="domain" description="ARG and Rhodanese-Phosphatase-superfamily-associated" evidence="2">
    <location>
        <begin position="1"/>
        <end position="69"/>
    </location>
</feature>
<feature type="region of interest" description="Disordered" evidence="1">
    <location>
        <begin position="1"/>
        <end position="21"/>
    </location>
</feature>